<keyword evidence="2" id="KW-1185">Reference proteome</keyword>
<dbReference type="EMBL" id="BAHD01000005">
    <property type="protein sequence ID" value="GAB94428.1"/>
    <property type="molecule type" value="Genomic_DNA"/>
</dbReference>
<sequence length="475" mass="51710">MSELVPSGPHGEVVGVHDDLLRFERMLLDQLAGAGLPTANVLVPVDEREQALRTIGMALSSLPVTERGRSAYISKMIAAASAGLFDAALNYLWNETVGELRRRVISYDLAYFYDVAVPSPDRRKHLSTEEDLTKVDDFDLLKGALQIGLLSATGYARLDHIRYMRNFASAAHPNQVELTGLDLANWLEVCVRQVILLPYDNITAETKRLLANVRAQPITGEDAAKAAAFFDNMPAERADLLATGLFGLYVDQSQAPLVADNVRRLWPLLWTFVSAQARGNFGIKIGRFTASLDTAKAAAGRELLALVGGTAYLPESERAVEIDAAIDALTAAHRGWSNFNTEPAPAKALSDLIGPRGDVPTALENKYLEAVVEAFLGNQYGVSWAAVEHYEAMLRRLDSRQAGMALRTFTLPTVSAQLWSTVGQSRWAALLDILAPKLTAPVDRALMQAIRAFTSTPDKLASDTKIKKLVAAARA</sequence>
<organism evidence="1 2">
    <name type="scientific">Kineosphaera limosa NBRC 100340</name>
    <dbReference type="NCBI Taxonomy" id="1184609"/>
    <lineage>
        <taxon>Bacteria</taxon>
        <taxon>Bacillati</taxon>
        <taxon>Actinomycetota</taxon>
        <taxon>Actinomycetes</taxon>
        <taxon>Micrococcales</taxon>
        <taxon>Dermatophilaceae</taxon>
        <taxon>Kineosphaera</taxon>
    </lineage>
</organism>
<dbReference type="Proteomes" id="UP000008366">
    <property type="component" value="Unassembled WGS sequence"/>
</dbReference>
<dbReference type="eggNOG" id="ENOG502Z9DS">
    <property type="taxonomic scope" value="Bacteria"/>
</dbReference>
<evidence type="ECO:0000313" key="2">
    <source>
        <dbReference type="Proteomes" id="UP000008366"/>
    </source>
</evidence>
<gene>
    <name evidence="1" type="ORF">KILIM_005_00450</name>
</gene>
<evidence type="ECO:0000313" key="1">
    <source>
        <dbReference type="EMBL" id="GAB94428.1"/>
    </source>
</evidence>
<reference evidence="1 2" key="1">
    <citation type="submission" date="2012-08" db="EMBL/GenBank/DDBJ databases">
        <title>Whole genome shotgun sequence of Kineosphaera limosa NBRC 100340.</title>
        <authorList>
            <person name="Yoshida I."/>
            <person name="Isaki S."/>
            <person name="Hosoyama A."/>
            <person name="Tsuchikane K."/>
            <person name="Katsumata H."/>
            <person name="Ando Y."/>
            <person name="Ohji S."/>
            <person name="Hamada M."/>
            <person name="Tamura T."/>
            <person name="Yamazoe A."/>
            <person name="Yamazaki S."/>
            <person name="Fujita N."/>
        </authorList>
    </citation>
    <scope>NUCLEOTIDE SEQUENCE [LARGE SCALE GENOMIC DNA]</scope>
    <source>
        <strain evidence="1 2">NBRC 100340</strain>
    </source>
</reference>
<name>K6VE03_9MICO</name>
<protein>
    <submittedName>
        <fullName evidence="1">Uncharacterized protein</fullName>
    </submittedName>
</protein>
<accession>K6VE03</accession>
<dbReference type="AlphaFoldDB" id="K6VE03"/>
<comment type="caution">
    <text evidence="1">The sequence shown here is derived from an EMBL/GenBank/DDBJ whole genome shotgun (WGS) entry which is preliminary data.</text>
</comment>
<proteinExistence type="predicted"/>